<dbReference type="SUPFAM" id="SSF53474">
    <property type="entry name" value="alpha/beta-Hydrolases"/>
    <property type="match status" value="1"/>
</dbReference>
<accession>A0AAN7QY94</accession>
<evidence type="ECO:0000313" key="2">
    <source>
        <dbReference type="Proteomes" id="UP001345219"/>
    </source>
</evidence>
<dbReference type="Gene3D" id="3.40.50.1820">
    <property type="entry name" value="alpha/beta hydrolase"/>
    <property type="match status" value="1"/>
</dbReference>
<dbReference type="AlphaFoldDB" id="A0AAN7QY94"/>
<sequence length="174" mass="18733">MKNKLESPKIYPIPAARQDEEVKLEETATKLRSTGRASITGFAEVKDVVSVCKWVCSNADLSVGRILLVGSSAGAPISGSSVDQVEHVVGYNILQSPKPKLFVMGTRDGFTSVKQLKSKLKGAAGRVDTHLIEGSGHFQMEGPEYDTQMEINQVPFPASRSCCLLNAPSRVSTP</sequence>
<reference evidence="1 2" key="1">
    <citation type="journal article" date="2023" name="Hortic Res">
        <title>Pangenome of water caltrop reveals structural variations and asymmetric subgenome divergence after allopolyploidization.</title>
        <authorList>
            <person name="Zhang X."/>
            <person name="Chen Y."/>
            <person name="Wang L."/>
            <person name="Yuan Y."/>
            <person name="Fang M."/>
            <person name="Shi L."/>
            <person name="Lu R."/>
            <person name="Comes H.P."/>
            <person name="Ma Y."/>
            <person name="Chen Y."/>
            <person name="Huang G."/>
            <person name="Zhou Y."/>
            <person name="Zheng Z."/>
            <person name="Qiu Y."/>
        </authorList>
    </citation>
    <scope>NUCLEOTIDE SEQUENCE [LARGE SCALE GENOMIC DNA]</scope>
    <source>
        <tissue evidence="1">Roots</tissue>
    </source>
</reference>
<dbReference type="PANTHER" id="PTHR42103">
    <property type="entry name" value="ALPHA/BETA-HYDROLASES SUPERFAMILY PROTEIN"/>
    <property type="match status" value="1"/>
</dbReference>
<keyword evidence="2" id="KW-1185">Reference proteome</keyword>
<dbReference type="Proteomes" id="UP001345219">
    <property type="component" value="Chromosome 13"/>
</dbReference>
<dbReference type="PANTHER" id="PTHR42103:SF2">
    <property type="entry name" value="AB HYDROLASE-1 DOMAIN-CONTAINING PROTEIN"/>
    <property type="match status" value="1"/>
</dbReference>
<dbReference type="EMBL" id="JAXIOK010000001">
    <property type="protein sequence ID" value="KAK4779583.1"/>
    <property type="molecule type" value="Genomic_DNA"/>
</dbReference>
<comment type="caution">
    <text evidence="1">The sequence shown here is derived from an EMBL/GenBank/DDBJ whole genome shotgun (WGS) entry which is preliminary data.</text>
</comment>
<name>A0AAN7QY94_9MYRT</name>
<proteinExistence type="predicted"/>
<protein>
    <submittedName>
        <fullName evidence="1">Uncharacterized protein</fullName>
    </submittedName>
</protein>
<dbReference type="InterPro" id="IPR029058">
    <property type="entry name" value="AB_hydrolase_fold"/>
</dbReference>
<evidence type="ECO:0000313" key="1">
    <source>
        <dbReference type="EMBL" id="KAK4779583.1"/>
    </source>
</evidence>
<gene>
    <name evidence="1" type="ORF">SAY87_015689</name>
</gene>
<organism evidence="1 2">
    <name type="scientific">Trapa incisa</name>
    <dbReference type="NCBI Taxonomy" id="236973"/>
    <lineage>
        <taxon>Eukaryota</taxon>
        <taxon>Viridiplantae</taxon>
        <taxon>Streptophyta</taxon>
        <taxon>Embryophyta</taxon>
        <taxon>Tracheophyta</taxon>
        <taxon>Spermatophyta</taxon>
        <taxon>Magnoliopsida</taxon>
        <taxon>eudicotyledons</taxon>
        <taxon>Gunneridae</taxon>
        <taxon>Pentapetalae</taxon>
        <taxon>rosids</taxon>
        <taxon>malvids</taxon>
        <taxon>Myrtales</taxon>
        <taxon>Lythraceae</taxon>
        <taxon>Trapa</taxon>
    </lineage>
</organism>